<sequence>MAPLMNDQELRGVRYPPPIAVASSVSEDDIAIVGMACRLPGGATSPSKLWDLLVNEGSGQGDVPSSRFNIDAFYHPDGSKRPGSMNMKGGYFLQDEDIRNFENEFFGINNMEAKYMDPQQRKLLEVVFECFESAGLPLEAVSGANIGCYVGNFTVDFQLIQLRDAEYMHRYTATGMGTTILGNRISHTFNLKGPSLVIDTACSSSLYCLHMACAALEAGECEAAIVAGANLIQTPEQHFATMKAGVLSPTSTCHTFADTADGYGRADGVGALYVKKLGAALRDGDPVRSIIRASAINANGRTAGITLPSSIGQEEVIRKAYHKAGLSPDNTAYVECHGTGTAVGDPIEVEAVSRAFKRSLGSAPTLIGSVKTNLGHSEAASGISSIIKGTLALEHGFIPATIGVERLNPKIKSDLWNVQVVTKGRAWPVEEYENIQRMGVNSFGYGGANAHVILEAASSLPIRVPSPIETIRPLQKRTTFLFPLSARTPASLQARCQDLANYDLSGKSLVDLAYTLGERRSQLSTRGFLVANVDSLQEKLRNGDLITPQTEPIQPPFKYAFVFTGQGAQWPQMGAELLVEFPVFRAALLDQDAVLQSLPNPPSWTLHDAILEPKKTSKIHDVTRSQPVCTAIQMALVDLLRSWAICPASVLGHSSGEIAAAYAAGQLSRAQAIIAAFYRGLSVKTLETSGAMAAVGLSSELANAEIHQAGLQDKMCVACINSPDSVTLSGDESAVDCMVATLEGRKIFARKLKTDGRAYHSHHMLAIGKQYESLVSSAFDDHRKGFFKYPQEATFFSSVTGELKGNGFAPAYWRENLEKPVRFIDAVSQMAESGAHQIIELGPHSALELPIKQIRNHLKLSPSQLPYASALTRGKNSTESILSLAGHLWINNHPIQMSLVNYPVYGSKARGPHPHVLHDLPPYRWEYDAVLWNECRESSEFRYRKHSRHELLGSKLAAGSETEHVWRNMLHGDDAPWLLDHCLEKSAVFPGSAYLAMAAEAVAQALSWPRLATHTIYFQNVHFLSAMRVPASQDPPVELFTSLRRTPNTKASVSSIWWDFNISTCENAATTICATGSISVSDVQEPIVPVCDMSVSDLEPSAVRIWYERLASAGLNYGEAFSSITHVSVPRARTQNVCSAQVPFIQSFPGSEAPEPEYTFHPILVDAMVQAGIIATAAGRTSEMKAFVPITIRSATFQNPDAIISGANCYINATASVRGPGAASFQADLITTQNQVVAQIEFGRLRQYEPNRTPRDAVIARHPMLRVLWKPKIYGTEFMQEPAFTRYLDNFVAEARSPVKDEGLLKLGATINLLSHRNPRLRILELGSCSRDFTVAVLALLYADNDYRRLSSYSTGYLDDKGILRAVEWDLTSSKMAEIHDPAEAPVIDRKWDLILLPDTLSATQYLHHELHHLTGLVSPDGVVLAKPTLYSGLRGQSGNSFDTLRSTLHDGSGEVLLVRPHQSLSLQMVTRSKPIIVIEKETNALGSAILANMEGIRLDFDKIDANSAQLLAGSTVISLVEATNPFLATISGQEMDALKLITDNASTILWVTNGDMLSGARPDFALVAGLSRALMLEQPALQFLTYDIDNPSKDPKQSAHNIAHAILDLDGTLSDYEYVEKDGVVHVSRFTPDNDLNLAFRQKQGSEKVELSLQEARPVQIALDQPGRFDDIYFKQIEIPTALAPKEVQVQVKAVGLNAKDLYVLAGKVDTPNATCTLEYSGIVERIGVEVEELHIGDRVVVMAPGHFKSSETVPEWACKKLRDSEDFATMSSLPLVYSTAIYALTMRARLQPGESVLIHSGAGGVFTTVSTEEKKTFLVDAFDLNPNNIFTSCDDSFARGVLNATSGKGVDVVLNSLTGDLLHASWRCCAAFGRFIEIGKRDILDDGRLEMNGFLKNATFSAFDLADIYNHPGEQYREIWSGLLNQVIELYRSNRITNIAPVRVFDVSEIGSSLRYFSSRARIGKVAISLEKDSTIVPVRVSKFCATFSPKKTYLMIGCLGGLGRSITKWMMSRGARKFIFLGRSGTDKPSAWRLFQDLTLNGAKCKVIRGDICNKADVETAVAAVDGLIGGVIQAAMGLNVTIFTDMSHKYWHTGIDPKVHGSWNLHHAIKGKDSELEFFLMTSSVSGSVGTATESNYCAGNSFLDMFARYRRAQGLTAQAIGLGMISEVGYLHDNPEIEALLVRKGIQAINEDELLQIVDIALSNDQLTIPHPVDHLAKSHVLTGLEPFGLLDLRRKGFEVTNLTFRDPRAAILARVMDGEDDQSQTTPEGQLLADVLEEGIPLAEAIQKSVAGRLGNLVLLPLEKVQVNKPLAQFGMDSMIASEFRAWIFRVFEVDIPFLELLSKTVTVSSLSTTITQVLGSLQS</sequence>
<evidence type="ECO:0000256" key="2">
    <source>
        <dbReference type="ARBA" id="ARBA00022553"/>
    </source>
</evidence>
<comment type="caution">
    <text evidence="12">The sequence shown here is derived from an EMBL/GenBank/DDBJ whole genome shotgun (WGS) entry which is preliminary data.</text>
</comment>
<dbReference type="SUPFAM" id="SSF53901">
    <property type="entry name" value="Thiolase-like"/>
    <property type="match status" value="1"/>
</dbReference>
<dbReference type="Gene3D" id="3.90.180.10">
    <property type="entry name" value="Medium-chain alcohol dehydrogenases, catalytic domain"/>
    <property type="match status" value="1"/>
</dbReference>
<feature type="region of interest" description="C-terminal hotdog fold" evidence="8">
    <location>
        <begin position="1098"/>
        <end position="1254"/>
    </location>
</feature>
<evidence type="ECO:0000256" key="7">
    <source>
        <dbReference type="ARBA" id="ARBA00023315"/>
    </source>
</evidence>
<dbReference type="EMBL" id="CAJVRC010000908">
    <property type="protein sequence ID" value="CAG8910253.1"/>
    <property type="molecule type" value="Genomic_DNA"/>
</dbReference>
<dbReference type="SUPFAM" id="SSF50129">
    <property type="entry name" value="GroES-like"/>
    <property type="match status" value="1"/>
</dbReference>
<dbReference type="Pfam" id="PF21089">
    <property type="entry name" value="PKS_DH_N"/>
    <property type="match status" value="1"/>
</dbReference>
<evidence type="ECO:0000259" key="9">
    <source>
        <dbReference type="PROSITE" id="PS50075"/>
    </source>
</evidence>
<dbReference type="Proteomes" id="UP001154252">
    <property type="component" value="Unassembled WGS sequence"/>
</dbReference>
<reference evidence="12" key="1">
    <citation type="submission" date="2021-07" db="EMBL/GenBank/DDBJ databases">
        <authorList>
            <person name="Branca A.L. A."/>
        </authorList>
    </citation>
    <scope>NUCLEOTIDE SEQUENCE</scope>
</reference>
<evidence type="ECO:0000256" key="4">
    <source>
        <dbReference type="ARBA" id="ARBA00022857"/>
    </source>
</evidence>
<dbReference type="SUPFAM" id="SSF51735">
    <property type="entry name" value="NAD(P)-binding Rossmann-fold domains"/>
    <property type="match status" value="2"/>
</dbReference>
<dbReference type="Gene3D" id="3.40.366.10">
    <property type="entry name" value="Malonyl-Coenzyme A Acyl Carrier Protein, domain 2"/>
    <property type="match status" value="1"/>
</dbReference>
<dbReference type="InterPro" id="IPR049552">
    <property type="entry name" value="PKS_DH_N"/>
</dbReference>
<keyword evidence="7" id="KW-0012">Acyltransferase</keyword>
<keyword evidence="4" id="KW-0521">NADP</keyword>
<feature type="domain" description="Ketosynthase family 3 (KS3)" evidence="10">
    <location>
        <begin position="27"/>
        <end position="456"/>
    </location>
</feature>
<dbReference type="InterPro" id="IPR001227">
    <property type="entry name" value="Ac_transferase_dom_sf"/>
</dbReference>
<dbReference type="Pfam" id="PF00550">
    <property type="entry name" value="PP-binding"/>
    <property type="match status" value="1"/>
</dbReference>
<dbReference type="PROSITE" id="PS00606">
    <property type="entry name" value="KS3_1"/>
    <property type="match status" value="1"/>
</dbReference>
<dbReference type="SUPFAM" id="SSF47336">
    <property type="entry name" value="ACP-like"/>
    <property type="match status" value="1"/>
</dbReference>
<dbReference type="InterPro" id="IPR016036">
    <property type="entry name" value="Malonyl_transacylase_ACP-bd"/>
</dbReference>
<dbReference type="GO" id="GO:0044550">
    <property type="term" value="P:secondary metabolite biosynthetic process"/>
    <property type="evidence" value="ECO:0007669"/>
    <property type="project" value="TreeGrafter"/>
</dbReference>
<dbReference type="PROSITE" id="PS50075">
    <property type="entry name" value="CARRIER"/>
    <property type="match status" value="1"/>
</dbReference>
<dbReference type="InterPro" id="IPR020841">
    <property type="entry name" value="PKS_Beta-ketoAc_synthase_dom"/>
</dbReference>
<keyword evidence="6" id="KW-0511">Multifunctional enzyme</keyword>
<dbReference type="Pfam" id="PF00109">
    <property type="entry name" value="ketoacyl-synt"/>
    <property type="match status" value="1"/>
</dbReference>
<dbReference type="SMART" id="SM00825">
    <property type="entry name" value="PKS_KS"/>
    <property type="match status" value="1"/>
</dbReference>
<dbReference type="InterPro" id="IPR011032">
    <property type="entry name" value="GroES-like_sf"/>
</dbReference>
<dbReference type="Pfam" id="PF13602">
    <property type="entry name" value="ADH_zinc_N_2"/>
    <property type="match status" value="1"/>
</dbReference>
<dbReference type="InterPro" id="IPR050091">
    <property type="entry name" value="PKS_NRPS_Biosynth_Enz"/>
</dbReference>
<dbReference type="InterPro" id="IPR013154">
    <property type="entry name" value="ADH-like_N"/>
</dbReference>
<dbReference type="Gene3D" id="3.40.47.10">
    <property type="match status" value="1"/>
</dbReference>
<dbReference type="SUPFAM" id="SSF52151">
    <property type="entry name" value="FabD/lysophospholipase-like"/>
    <property type="match status" value="1"/>
</dbReference>
<evidence type="ECO:0000256" key="3">
    <source>
        <dbReference type="ARBA" id="ARBA00022679"/>
    </source>
</evidence>
<dbReference type="PANTHER" id="PTHR43775:SF50">
    <property type="entry name" value="HIGHLY REDUCING POLYKETIDE SYNTHASE SRDA"/>
    <property type="match status" value="1"/>
</dbReference>
<feature type="domain" description="Carrier" evidence="9">
    <location>
        <begin position="2286"/>
        <end position="2365"/>
    </location>
</feature>
<keyword evidence="1" id="KW-0596">Phosphopantetheine</keyword>
<dbReference type="Gene3D" id="3.40.50.720">
    <property type="entry name" value="NAD(P)-binding Rossmann-like Domain"/>
    <property type="match status" value="1"/>
</dbReference>
<organism evidence="12 13">
    <name type="scientific">Penicillium egyptiacum</name>
    <dbReference type="NCBI Taxonomy" id="1303716"/>
    <lineage>
        <taxon>Eukaryota</taxon>
        <taxon>Fungi</taxon>
        <taxon>Dikarya</taxon>
        <taxon>Ascomycota</taxon>
        <taxon>Pezizomycotina</taxon>
        <taxon>Eurotiomycetes</taxon>
        <taxon>Eurotiomycetidae</taxon>
        <taxon>Eurotiales</taxon>
        <taxon>Aspergillaceae</taxon>
        <taxon>Penicillium</taxon>
    </lineage>
</organism>
<evidence type="ECO:0008006" key="14">
    <source>
        <dbReference type="Google" id="ProtNLM"/>
    </source>
</evidence>
<dbReference type="GO" id="GO:1901336">
    <property type="term" value="P:lactone biosynthetic process"/>
    <property type="evidence" value="ECO:0007669"/>
    <property type="project" value="UniProtKB-ARBA"/>
</dbReference>
<dbReference type="InterPro" id="IPR036291">
    <property type="entry name" value="NAD(P)-bd_dom_sf"/>
</dbReference>
<dbReference type="InterPro" id="IPR014030">
    <property type="entry name" value="Ketoacyl_synth_N"/>
</dbReference>
<dbReference type="PROSITE" id="PS52019">
    <property type="entry name" value="PKS_MFAS_DH"/>
    <property type="match status" value="1"/>
</dbReference>
<gene>
    <name evidence="12" type="ORF">PEGY_LOCUS11056</name>
</gene>
<keyword evidence="2" id="KW-0597">Phosphoprotein</keyword>
<dbReference type="InterPro" id="IPR042104">
    <property type="entry name" value="PKS_dehydratase_sf"/>
</dbReference>
<evidence type="ECO:0000256" key="1">
    <source>
        <dbReference type="ARBA" id="ARBA00022450"/>
    </source>
</evidence>
<evidence type="ECO:0000313" key="12">
    <source>
        <dbReference type="EMBL" id="CAG8910253.1"/>
    </source>
</evidence>
<dbReference type="PANTHER" id="PTHR43775">
    <property type="entry name" value="FATTY ACID SYNTHASE"/>
    <property type="match status" value="1"/>
</dbReference>
<accession>A0A9W4KND4</accession>
<dbReference type="InterPro" id="IPR016035">
    <property type="entry name" value="Acyl_Trfase/lysoPLipase"/>
</dbReference>
<dbReference type="InterPro" id="IPR049551">
    <property type="entry name" value="PKS_DH_C"/>
</dbReference>
<dbReference type="Pfam" id="PF23114">
    <property type="entry name" value="NAD-bd_HRPKS_sdrA"/>
    <property type="match status" value="1"/>
</dbReference>
<keyword evidence="13" id="KW-1185">Reference proteome</keyword>
<dbReference type="Gene3D" id="3.10.129.110">
    <property type="entry name" value="Polyketide synthase dehydratase"/>
    <property type="match status" value="1"/>
</dbReference>
<dbReference type="InterPro" id="IPR018201">
    <property type="entry name" value="Ketoacyl_synth_AS"/>
</dbReference>
<evidence type="ECO:0000259" key="10">
    <source>
        <dbReference type="PROSITE" id="PS52004"/>
    </source>
</evidence>
<dbReference type="GO" id="GO:0006633">
    <property type="term" value="P:fatty acid biosynthetic process"/>
    <property type="evidence" value="ECO:0007669"/>
    <property type="project" value="InterPro"/>
</dbReference>
<dbReference type="InterPro" id="IPR036736">
    <property type="entry name" value="ACP-like_sf"/>
</dbReference>
<dbReference type="InterPro" id="IPR032821">
    <property type="entry name" value="PKS_assoc"/>
</dbReference>
<evidence type="ECO:0000259" key="11">
    <source>
        <dbReference type="PROSITE" id="PS52019"/>
    </source>
</evidence>
<dbReference type="SMART" id="SM00822">
    <property type="entry name" value="PKS_KR"/>
    <property type="match status" value="1"/>
</dbReference>
<dbReference type="InterPro" id="IPR016039">
    <property type="entry name" value="Thiolase-like"/>
</dbReference>
<dbReference type="InterPro" id="IPR020807">
    <property type="entry name" value="PKS_DH"/>
</dbReference>
<dbReference type="InterPro" id="IPR009081">
    <property type="entry name" value="PP-bd_ACP"/>
</dbReference>
<dbReference type="InterPro" id="IPR057326">
    <property type="entry name" value="KR_dom"/>
</dbReference>
<dbReference type="Pfam" id="PF16197">
    <property type="entry name" value="KAsynt_C_assoc"/>
    <property type="match status" value="1"/>
</dbReference>
<dbReference type="InterPro" id="IPR049900">
    <property type="entry name" value="PKS_mFAS_DH"/>
</dbReference>
<evidence type="ECO:0000256" key="6">
    <source>
        <dbReference type="ARBA" id="ARBA00023268"/>
    </source>
</evidence>
<dbReference type="InterPro" id="IPR014043">
    <property type="entry name" value="Acyl_transferase_dom"/>
</dbReference>
<dbReference type="Pfam" id="PF08240">
    <property type="entry name" value="ADH_N"/>
    <property type="match status" value="1"/>
</dbReference>
<dbReference type="GO" id="GO:0004315">
    <property type="term" value="F:3-oxoacyl-[acyl-carrier-protein] synthase activity"/>
    <property type="evidence" value="ECO:0007669"/>
    <property type="project" value="InterPro"/>
</dbReference>
<dbReference type="SMART" id="SM00826">
    <property type="entry name" value="PKS_DH"/>
    <property type="match status" value="1"/>
</dbReference>
<feature type="domain" description="PKS/mFAS DH" evidence="11">
    <location>
        <begin position="949"/>
        <end position="1254"/>
    </location>
</feature>
<dbReference type="Pfam" id="PF14765">
    <property type="entry name" value="PS-DH"/>
    <property type="match status" value="1"/>
</dbReference>
<protein>
    <recommendedName>
        <fullName evidence="14">Carrier domain-containing protein</fullName>
    </recommendedName>
</protein>
<dbReference type="SUPFAM" id="SSF55048">
    <property type="entry name" value="Probable ACP-binding domain of malonyl-CoA ACP transacylase"/>
    <property type="match status" value="1"/>
</dbReference>
<dbReference type="CDD" id="cd05195">
    <property type="entry name" value="enoyl_red"/>
    <property type="match status" value="1"/>
</dbReference>
<proteinExistence type="predicted"/>
<dbReference type="SMART" id="SM00829">
    <property type="entry name" value="PKS_ER"/>
    <property type="match status" value="1"/>
</dbReference>
<evidence type="ECO:0000256" key="8">
    <source>
        <dbReference type="PROSITE-ProRule" id="PRU01363"/>
    </source>
</evidence>
<name>A0A9W4KND4_9EURO</name>
<dbReference type="Pfam" id="PF00698">
    <property type="entry name" value="Acyl_transf_1"/>
    <property type="match status" value="1"/>
</dbReference>
<dbReference type="Pfam" id="PF08659">
    <property type="entry name" value="KR"/>
    <property type="match status" value="1"/>
</dbReference>
<dbReference type="InterPro" id="IPR013968">
    <property type="entry name" value="PKS_KR"/>
</dbReference>
<feature type="active site" description="Proton donor; for dehydratase activity" evidence="8">
    <location>
        <position position="1166"/>
    </location>
</feature>
<dbReference type="InterPro" id="IPR014031">
    <property type="entry name" value="Ketoacyl_synth_C"/>
</dbReference>
<dbReference type="PROSITE" id="PS52004">
    <property type="entry name" value="KS3_2"/>
    <property type="match status" value="1"/>
</dbReference>
<dbReference type="OrthoDB" id="329835at2759"/>
<dbReference type="GO" id="GO:0016491">
    <property type="term" value="F:oxidoreductase activity"/>
    <property type="evidence" value="ECO:0007669"/>
    <property type="project" value="UniProtKB-KW"/>
</dbReference>
<dbReference type="CDD" id="cd00833">
    <property type="entry name" value="PKS"/>
    <property type="match status" value="1"/>
</dbReference>
<dbReference type="InterPro" id="IPR020843">
    <property type="entry name" value="ER"/>
</dbReference>
<feature type="active site" description="Proton acceptor; for dehydratase activity" evidence="8">
    <location>
        <position position="981"/>
    </location>
</feature>
<dbReference type="Pfam" id="PF02801">
    <property type="entry name" value="Ketoacyl-synt_C"/>
    <property type="match status" value="1"/>
</dbReference>
<dbReference type="GO" id="GO:0004312">
    <property type="term" value="F:fatty acid synthase activity"/>
    <property type="evidence" value="ECO:0007669"/>
    <property type="project" value="TreeGrafter"/>
</dbReference>
<keyword evidence="5" id="KW-0560">Oxidoreductase</keyword>
<evidence type="ECO:0000313" key="13">
    <source>
        <dbReference type="Proteomes" id="UP001154252"/>
    </source>
</evidence>
<feature type="region of interest" description="N-terminal hotdog fold" evidence="8">
    <location>
        <begin position="949"/>
        <end position="1085"/>
    </location>
</feature>
<evidence type="ECO:0000256" key="5">
    <source>
        <dbReference type="ARBA" id="ARBA00023002"/>
    </source>
</evidence>
<dbReference type="InterPro" id="IPR056501">
    <property type="entry name" value="NAD-bd_HRPKS_sdrA"/>
</dbReference>
<keyword evidence="3" id="KW-0808">Transferase</keyword>
<dbReference type="SMART" id="SM00827">
    <property type="entry name" value="PKS_AT"/>
    <property type="match status" value="1"/>
</dbReference>